<evidence type="ECO:0000313" key="2">
    <source>
        <dbReference type="Proteomes" id="UP001501496"/>
    </source>
</evidence>
<accession>A0ABP8CGW9</accession>
<protein>
    <recommendedName>
        <fullName evidence="3">Lipoprotein</fullName>
    </recommendedName>
</protein>
<gene>
    <name evidence="1" type="ORF">GCM10022291_32240</name>
</gene>
<dbReference type="EMBL" id="BAABCA010000007">
    <property type="protein sequence ID" value="GAA4239126.1"/>
    <property type="molecule type" value="Genomic_DNA"/>
</dbReference>
<dbReference type="Proteomes" id="UP001501496">
    <property type="component" value="Unassembled WGS sequence"/>
</dbReference>
<organism evidence="1 2">
    <name type="scientific">Postechiella marina</name>
    <dbReference type="NCBI Taxonomy" id="943941"/>
    <lineage>
        <taxon>Bacteria</taxon>
        <taxon>Pseudomonadati</taxon>
        <taxon>Bacteroidota</taxon>
        <taxon>Flavobacteriia</taxon>
        <taxon>Flavobacteriales</taxon>
        <taxon>Flavobacteriaceae</taxon>
        <taxon>Postechiella</taxon>
    </lineage>
</organism>
<name>A0ABP8CGW9_9FLAO</name>
<evidence type="ECO:0008006" key="3">
    <source>
        <dbReference type="Google" id="ProtNLM"/>
    </source>
</evidence>
<dbReference type="RefSeq" id="WP_344789389.1">
    <property type="nucleotide sequence ID" value="NZ_BAABCA010000007.1"/>
</dbReference>
<comment type="caution">
    <text evidence="1">The sequence shown here is derived from an EMBL/GenBank/DDBJ whole genome shotgun (WGS) entry which is preliminary data.</text>
</comment>
<dbReference type="PROSITE" id="PS51257">
    <property type="entry name" value="PROKAR_LIPOPROTEIN"/>
    <property type="match status" value="1"/>
</dbReference>
<keyword evidence="2" id="KW-1185">Reference proteome</keyword>
<proteinExistence type="predicted"/>
<sequence>MKKYILLFMVAWLGVSCNGQNNKTEKKDADKNLVNKPKGSWKVDKAFDENGNLIKYDSIYSYTSINKIDDFSALDRDSIIQDFNSRFLSNFSLLDNQRFDSIFAQDSLFTKHFFYDTFFKNYTNLDNLRQEIISGHKKR</sequence>
<reference evidence="2" key="1">
    <citation type="journal article" date="2019" name="Int. J. Syst. Evol. Microbiol.">
        <title>The Global Catalogue of Microorganisms (GCM) 10K type strain sequencing project: providing services to taxonomists for standard genome sequencing and annotation.</title>
        <authorList>
            <consortium name="The Broad Institute Genomics Platform"/>
            <consortium name="The Broad Institute Genome Sequencing Center for Infectious Disease"/>
            <person name="Wu L."/>
            <person name="Ma J."/>
        </authorList>
    </citation>
    <scope>NUCLEOTIDE SEQUENCE [LARGE SCALE GENOMIC DNA]</scope>
    <source>
        <strain evidence="2">JCM 17630</strain>
    </source>
</reference>
<evidence type="ECO:0000313" key="1">
    <source>
        <dbReference type="EMBL" id="GAA4239126.1"/>
    </source>
</evidence>